<feature type="domain" description="C2" evidence="1">
    <location>
        <begin position="49"/>
        <end position="170"/>
    </location>
</feature>
<reference evidence="2 3" key="1">
    <citation type="journal article" date="2019" name="PLoS Biol.">
        <title>Sex chromosomes control vertical transmission of feminizing Wolbachia symbionts in an isopod.</title>
        <authorList>
            <person name="Becking T."/>
            <person name="Chebbi M.A."/>
            <person name="Giraud I."/>
            <person name="Moumen B."/>
            <person name="Laverre T."/>
            <person name="Caubet Y."/>
            <person name="Peccoud J."/>
            <person name="Gilbert C."/>
            <person name="Cordaux R."/>
        </authorList>
    </citation>
    <scope>NUCLEOTIDE SEQUENCE [LARGE SCALE GENOMIC DNA]</scope>
    <source>
        <strain evidence="2">ANa2</strain>
        <tissue evidence="2">Whole body excluding digestive tract and cuticle</tissue>
    </source>
</reference>
<dbReference type="Proteomes" id="UP000326759">
    <property type="component" value="Unassembled WGS sequence"/>
</dbReference>
<dbReference type="PANTHER" id="PTHR10024:SF348">
    <property type="entry name" value="SYNAPTOTAGMIN-17"/>
    <property type="match status" value="1"/>
</dbReference>
<dbReference type="GO" id="GO:0030276">
    <property type="term" value="F:clathrin binding"/>
    <property type="evidence" value="ECO:0007669"/>
    <property type="project" value="TreeGrafter"/>
</dbReference>
<keyword evidence="3" id="KW-1185">Reference proteome</keyword>
<dbReference type="AlphaFoldDB" id="A0A5N5T984"/>
<feature type="domain" description="C2" evidence="1">
    <location>
        <begin position="174"/>
        <end position="313"/>
    </location>
</feature>
<dbReference type="InterPro" id="IPR000008">
    <property type="entry name" value="C2_dom"/>
</dbReference>
<dbReference type="InterPro" id="IPR035892">
    <property type="entry name" value="C2_domain_sf"/>
</dbReference>
<evidence type="ECO:0000313" key="3">
    <source>
        <dbReference type="Proteomes" id="UP000326759"/>
    </source>
</evidence>
<organism evidence="2 3">
    <name type="scientific">Armadillidium nasatum</name>
    <dbReference type="NCBI Taxonomy" id="96803"/>
    <lineage>
        <taxon>Eukaryota</taxon>
        <taxon>Metazoa</taxon>
        <taxon>Ecdysozoa</taxon>
        <taxon>Arthropoda</taxon>
        <taxon>Crustacea</taxon>
        <taxon>Multicrustacea</taxon>
        <taxon>Malacostraca</taxon>
        <taxon>Eumalacostraca</taxon>
        <taxon>Peracarida</taxon>
        <taxon>Isopoda</taxon>
        <taxon>Oniscidea</taxon>
        <taxon>Crinocheta</taxon>
        <taxon>Armadillidiidae</taxon>
        <taxon>Armadillidium</taxon>
    </lineage>
</organism>
<dbReference type="GO" id="GO:0017156">
    <property type="term" value="P:calcium-ion regulated exocytosis"/>
    <property type="evidence" value="ECO:0007669"/>
    <property type="project" value="TreeGrafter"/>
</dbReference>
<dbReference type="Pfam" id="PF00168">
    <property type="entry name" value="C2"/>
    <property type="match status" value="2"/>
</dbReference>
<dbReference type="GO" id="GO:0070382">
    <property type="term" value="C:exocytic vesicle"/>
    <property type="evidence" value="ECO:0007669"/>
    <property type="project" value="TreeGrafter"/>
</dbReference>
<comment type="caution">
    <text evidence="2">The sequence shown here is derived from an EMBL/GenBank/DDBJ whole genome shotgun (WGS) entry which is preliminary data.</text>
</comment>
<accession>A0A5N5T984</accession>
<name>A0A5N5T984_9CRUS</name>
<sequence>MTFSGKILHYSLDGFYYLIFYKVNKSGRSYTNQRRRLLTKSSKKKIWDVFTSLFITTSMTLFSLCGVIEAVELPPPANKDRLDQASSNPYVRVSLLPDISNVKETAVKKKTQDPIFEETFAFKVPFPEVMRRTLELKVKDFDKFSRHCVIGRVQIPLENANLGRPCRTWRPLAPYTSAHLNVHTDLYIIFPHDLLQNIRINKSMQNLTSNFTLTDPYVRVSIVLRGRHHKSKKTTVKRNTLEPTYHESFSFRLTSADLRETSIVVTVWDFNAGVVKDEFIGRIVIGKEGSGPCETTHWNSMLASERHAVAQWHTLHSRVDCDQASPASRLVP</sequence>
<dbReference type="SUPFAM" id="SSF49562">
    <property type="entry name" value="C2 domain (Calcium/lipid-binding domain, CaLB)"/>
    <property type="match status" value="2"/>
</dbReference>
<evidence type="ECO:0000313" key="2">
    <source>
        <dbReference type="EMBL" id="KAB7502739.1"/>
    </source>
</evidence>
<dbReference type="GO" id="GO:0000149">
    <property type="term" value="F:SNARE binding"/>
    <property type="evidence" value="ECO:0007669"/>
    <property type="project" value="TreeGrafter"/>
</dbReference>
<evidence type="ECO:0000259" key="1">
    <source>
        <dbReference type="PROSITE" id="PS50004"/>
    </source>
</evidence>
<dbReference type="PROSITE" id="PS50004">
    <property type="entry name" value="C2"/>
    <property type="match status" value="2"/>
</dbReference>
<dbReference type="GO" id="GO:0005544">
    <property type="term" value="F:calcium-dependent phospholipid binding"/>
    <property type="evidence" value="ECO:0007669"/>
    <property type="project" value="TreeGrafter"/>
</dbReference>
<dbReference type="GO" id="GO:0001786">
    <property type="term" value="F:phosphatidylserine binding"/>
    <property type="evidence" value="ECO:0007669"/>
    <property type="project" value="TreeGrafter"/>
</dbReference>
<dbReference type="EMBL" id="SEYY01006830">
    <property type="protein sequence ID" value="KAB7502739.1"/>
    <property type="molecule type" value="Genomic_DNA"/>
</dbReference>
<protein>
    <submittedName>
        <fullName evidence="2">Synaptotagmin-17</fullName>
    </submittedName>
</protein>
<gene>
    <name evidence="2" type="primary">SYT17</name>
    <name evidence="2" type="ORF">Anas_04697</name>
</gene>
<proteinExistence type="predicted"/>
<dbReference type="Gene3D" id="2.60.40.150">
    <property type="entry name" value="C2 domain"/>
    <property type="match status" value="2"/>
</dbReference>
<dbReference type="PANTHER" id="PTHR10024">
    <property type="entry name" value="SYNAPTOTAGMIN"/>
    <property type="match status" value="1"/>
</dbReference>
<dbReference type="GO" id="GO:0005886">
    <property type="term" value="C:plasma membrane"/>
    <property type="evidence" value="ECO:0007669"/>
    <property type="project" value="TreeGrafter"/>
</dbReference>
<dbReference type="OrthoDB" id="67700at2759"/>
<dbReference type="GO" id="GO:0005509">
    <property type="term" value="F:calcium ion binding"/>
    <property type="evidence" value="ECO:0007669"/>
    <property type="project" value="TreeGrafter"/>
</dbReference>
<dbReference type="SMART" id="SM00239">
    <property type="entry name" value="C2"/>
    <property type="match status" value="2"/>
</dbReference>